<accession>A0A1G6QF49</accession>
<dbReference type="AlphaFoldDB" id="A0A1G6QF49"/>
<dbReference type="EMBL" id="FMZA01000021">
    <property type="protein sequence ID" value="SDC91100.1"/>
    <property type="molecule type" value="Genomic_DNA"/>
</dbReference>
<feature type="compositionally biased region" description="Basic and acidic residues" evidence="1">
    <location>
        <begin position="1"/>
        <end position="13"/>
    </location>
</feature>
<feature type="compositionally biased region" description="Low complexity" evidence="1">
    <location>
        <begin position="39"/>
        <end position="51"/>
    </location>
</feature>
<gene>
    <name evidence="2" type="ORF">SAMN04488112_12143</name>
</gene>
<evidence type="ECO:0000313" key="3">
    <source>
        <dbReference type="Proteomes" id="UP000199387"/>
    </source>
</evidence>
<feature type="compositionally biased region" description="Basic and acidic residues" evidence="1">
    <location>
        <begin position="52"/>
        <end position="73"/>
    </location>
</feature>
<feature type="region of interest" description="Disordered" evidence="1">
    <location>
        <begin position="1"/>
        <end position="73"/>
    </location>
</feature>
<organism evidence="2 3">
    <name type="scientific">Melghirimyces thermohalophilus</name>
    <dbReference type="NCBI Taxonomy" id="1236220"/>
    <lineage>
        <taxon>Bacteria</taxon>
        <taxon>Bacillati</taxon>
        <taxon>Bacillota</taxon>
        <taxon>Bacilli</taxon>
        <taxon>Bacillales</taxon>
        <taxon>Thermoactinomycetaceae</taxon>
        <taxon>Melghirimyces</taxon>
    </lineage>
</organism>
<keyword evidence="3" id="KW-1185">Reference proteome</keyword>
<name>A0A1G6QF49_9BACL</name>
<proteinExistence type="predicted"/>
<evidence type="ECO:0000256" key="1">
    <source>
        <dbReference type="SAM" id="MobiDB-lite"/>
    </source>
</evidence>
<reference evidence="2 3" key="1">
    <citation type="submission" date="2016-10" db="EMBL/GenBank/DDBJ databases">
        <authorList>
            <person name="de Groot N.N."/>
        </authorList>
    </citation>
    <scope>NUCLEOTIDE SEQUENCE [LARGE SCALE GENOMIC DNA]</scope>
    <source>
        <strain evidence="2 3">DSM 45514</strain>
    </source>
</reference>
<evidence type="ECO:0000313" key="2">
    <source>
        <dbReference type="EMBL" id="SDC91100.1"/>
    </source>
</evidence>
<protein>
    <submittedName>
        <fullName evidence="2">Uncharacterized protein</fullName>
    </submittedName>
</protein>
<sequence length="73" mass="8424">MQRRSGSEEERGYTNDTIHQGGRYMRIPEIGSPRREPEITTPREPITTSPEQPDRGKPPERRDPKPGRKDQAL</sequence>
<dbReference type="Proteomes" id="UP000199387">
    <property type="component" value="Unassembled WGS sequence"/>
</dbReference>